<dbReference type="AlphaFoldDB" id="A0A5Q0H7Q8"/>
<evidence type="ECO:0000313" key="2">
    <source>
        <dbReference type="Proteomes" id="UP000325787"/>
    </source>
</evidence>
<reference evidence="2" key="1">
    <citation type="journal article" date="2021" name="Curr. Microbiol.">
        <title>Complete genome of nocamycin-producing strain Saccharothrix syringae NRRL B-16468 reveals the biosynthetic potential for secondary metabolites.</title>
        <authorList>
            <person name="Mo X."/>
            <person name="Yang S."/>
        </authorList>
    </citation>
    <scope>NUCLEOTIDE SEQUENCE [LARGE SCALE GENOMIC DNA]</scope>
    <source>
        <strain evidence="2">ATCC 51364 / DSM 43886 / JCM 6844 / KCTC 9398 / NBRC 14523 / NRRL B-16468 / INA 2240</strain>
    </source>
</reference>
<keyword evidence="2" id="KW-1185">Reference proteome</keyword>
<sequence>MSDRRNAIACALVVSTALGAFLALRAVLVPPVPVDDARAVAAAVLTAARGADAGGVVGAVDRVLPGEARAVVVRPARPGEPPARPGRPPGREADHRVVVVVGDLDRAAVASLAADGGVIGSATTPDGWWAAVSVPAAGPARVGPALALLVAAALLGAAATEVPHRTTRRREALVRGLAGVVADLPEDVAARVREVLAVRAVVPDGLPVDDRHHHVVATEATGDPALVDTVARTLRPGCADGHRLVVRPEVVVYVRAVRTPPQ</sequence>
<dbReference type="EMBL" id="CP034550">
    <property type="protein sequence ID" value="QFZ22219.1"/>
    <property type="molecule type" value="Genomic_DNA"/>
</dbReference>
<evidence type="ECO:0000313" key="1">
    <source>
        <dbReference type="EMBL" id="QFZ22219.1"/>
    </source>
</evidence>
<dbReference type="RefSeq" id="WP_033427948.1">
    <property type="nucleotide sequence ID" value="NZ_CP034550.1"/>
</dbReference>
<dbReference type="Proteomes" id="UP000325787">
    <property type="component" value="Chromosome"/>
</dbReference>
<protein>
    <submittedName>
        <fullName evidence="1">Uncharacterized protein</fullName>
    </submittedName>
</protein>
<name>A0A5Q0H7Q8_SACSY</name>
<gene>
    <name evidence="1" type="ORF">EKG83_36685</name>
</gene>
<proteinExistence type="predicted"/>
<dbReference type="KEGG" id="ssyi:EKG83_36685"/>
<organism evidence="1 2">
    <name type="scientific">Saccharothrix syringae</name>
    <name type="common">Nocardiopsis syringae</name>
    <dbReference type="NCBI Taxonomy" id="103733"/>
    <lineage>
        <taxon>Bacteria</taxon>
        <taxon>Bacillati</taxon>
        <taxon>Actinomycetota</taxon>
        <taxon>Actinomycetes</taxon>
        <taxon>Pseudonocardiales</taxon>
        <taxon>Pseudonocardiaceae</taxon>
        <taxon>Saccharothrix</taxon>
    </lineage>
</organism>
<accession>A0A5Q0H7Q8</accession>
<dbReference type="OrthoDB" id="4318333at2"/>